<gene>
    <name evidence="1" type="ORF">GALL_59880</name>
</gene>
<dbReference type="AlphaFoldDB" id="A0A1J5T9I6"/>
<organism evidence="1">
    <name type="scientific">mine drainage metagenome</name>
    <dbReference type="NCBI Taxonomy" id="410659"/>
    <lineage>
        <taxon>unclassified sequences</taxon>
        <taxon>metagenomes</taxon>
        <taxon>ecological metagenomes</taxon>
    </lineage>
</organism>
<name>A0A1J5T9I6_9ZZZZ</name>
<reference evidence="1" key="1">
    <citation type="submission" date="2016-10" db="EMBL/GenBank/DDBJ databases">
        <title>Sequence of Gallionella enrichment culture.</title>
        <authorList>
            <person name="Poehlein A."/>
            <person name="Muehling M."/>
            <person name="Daniel R."/>
        </authorList>
    </citation>
    <scope>NUCLEOTIDE SEQUENCE</scope>
</reference>
<sequence>MKSFLIVCLTVFFSLLTFKSYCNDPEKLLGVKLDFDKKEITIIVATNGCTQKNDFKLEMKKDTLTITRIKRDECKAMPSEISFSYSLQEAGINPNKPFVIKNSYLCNPFMAGIK</sequence>
<protein>
    <submittedName>
        <fullName evidence="1">Uncharacterized protein</fullName>
    </submittedName>
</protein>
<dbReference type="EMBL" id="MLJW01000016">
    <property type="protein sequence ID" value="OIR12920.1"/>
    <property type="molecule type" value="Genomic_DNA"/>
</dbReference>
<proteinExistence type="predicted"/>
<comment type="caution">
    <text evidence="1">The sequence shown here is derived from an EMBL/GenBank/DDBJ whole genome shotgun (WGS) entry which is preliminary data.</text>
</comment>
<evidence type="ECO:0000313" key="1">
    <source>
        <dbReference type="EMBL" id="OIR12920.1"/>
    </source>
</evidence>
<accession>A0A1J5T9I6</accession>